<dbReference type="EMBL" id="AP017470">
    <property type="protein sequence ID" value="BBB32296.1"/>
    <property type="molecule type" value="Genomic_DNA"/>
</dbReference>
<sequence>MSEQFKCLKCNNTGWILFKDEQGYQIAKPCDCEYGITSTLRRIGIPEKYLKCSFENFKINIPKAIGLKQAKTLLYDYVQLELFKSKKQSFLIKGTVGSGKTHLCAAVVRELVKKGYYNIYFVDFKELLDEIKSTFSYASDLSEADILFPVLNAGLLIIDDLGSERNTEWSEDVFARILNYRYNRDLPVIITTNYFDRQIPNALTEETLEERVGIRMRSRLYEMCRDIEIIAPDFRMLKNKI</sequence>
<dbReference type="RefSeq" id="WP_201328640.1">
    <property type="nucleotide sequence ID" value="NZ_AP017470.1"/>
</dbReference>
<evidence type="ECO:0000313" key="2">
    <source>
        <dbReference type="EMBL" id="BBB32296.1"/>
    </source>
</evidence>
<dbReference type="InterPro" id="IPR003593">
    <property type="entry name" value="AAA+_ATPase"/>
</dbReference>
<dbReference type="KEGG" id="thyd:TTHT_0725"/>
<dbReference type="PANTHER" id="PTHR30050:SF4">
    <property type="entry name" value="ATP-BINDING PROTEIN RV3427C IN INSERTION SEQUENCE-RELATED"/>
    <property type="match status" value="1"/>
</dbReference>
<evidence type="ECO:0000259" key="1">
    <source>
        <dbReference type="SMART" id="SM00382"/>
    </source>
</evidence>
<dbReference type="CDD" id="cd00009">
    <property type="entry name" value="AAA"/>
    <property type="match status" value="1"/>
</dbReference>
<dbReference type="Proteomes" id="UP000595564">
    <property type="component" value="Chromosome"/>
</dbReference>
<dbReference type="Pfam" id="PF01695">
    <property type="entry name" value="IstB_IS21"/>
    <property type="match status" value="1"/>
</dbReference>
<organism evidence="2 3">
    <name type="scientific">Thermotomaculum hydrothermale</name>
    <dbReference type="NCBI Taxonomy" id="981385"/>
    <lineage>
        <taxon>Bacteria</taxon>
        <taxon>Pseudomonadati</taxon>
        <taxon>Acidobacteriota</taxon>
        <taxon>Holophagae</taxon>
        <taxon>Thermotomaculales</taxon>
        <taxon>Thermotomaculaceae</taxon>
        <taxon>Thermotomaculum</taxon>
    </lineage>
</organism>
<dbReference type="AlphaFoldDB" id="A0A7R6SY85"/>
<dbReference type="InterPro" id="IPR027417">
    <property type="entry name" value="P-loop_NTPase"/>
</dbReference>
<gene>
    <name evidence="2" type="primary">dnaC</name>
    <name evidence="2" type="ORF">TTHT_0725</name>
</gene>
<name>A0A7R6SY85_9BACT</name>
<dbReference type="SMART" id="SM00382">
    <property type="entry name" value="AAA"/>
    <property type="match status" value="1"/>
</dbReference>
<reference evidence="2 3" key="1">
    <citation type="journal article" date="2012" name="Extremophiles">
        <title>Thermotomaculum hydrothermale gen. nov., sp. nov., a novel heterotrophic thermophile within the phylum Acidobacteria from a deep-sea hydrothermal vent chimney in the Southern Okinawa Trough.</title>
        <authorList>
            <person name="Izumi H."/>
            <person name="Nunoura T."/>
            <person name="Miyazaki M."/>
            <person name="Mino S."/>
            <person name="Toki T."/>
            <person name="Takai K."/>
            <person name="Sako Y."/>
            <person name="Sawabe T."/>
            <person name="Nakagawa S."/>
        </authorList>
    </citation>
    <scope>NUCLEOTIDE SEQUENCE [LARGE SCALE GENOMIC DNA]</scope>
    <source>
        <strain evidence="2 3">AC55</strain>
    </source>
</reference>
<evidence type="ECO:0000313" key="3">
    <source>
        <dbReference type="Proteomes" id="UP000595564"/>
    </source>
</evidence>
<dbReference type="Gene3D" id="3.40.50.300">
    <property type="entry name" value="P-loop containing nucleotide triphosphate hydrolases"/>
    <property type="match status" value="1"/>
</dbReference>
<dbReference type="PANTHER" id="PTHR30050">
    <property type="entry name" value="CHROMOSOMAL REPLICATION INITIATOR PROTEIN DNAA"/>
    <property type="match status" value="1"/>
</dbReference>
<accession>A0A7R6SY85</accession>
<dbReference type="GO" id="GO:0005524">
    <property type="term" value="F:ATP binding"/>
    <property type="evidence" value="ECO:0007669"/>
    <property type="project" value="InterPro"/>
</dbReference>
<dbReference type="SUPFAM" id="SSF52540">
    <property type="entry name" value="P-loop containing nucleoside triphosphate hydrolases"/>
    <property type="match status" value="1"/>
</dbReference>
<dbReference type="GO" id="GO:0006260">
    <property type="term" value="P:DNA replication"/>
    <property type="evidence" value="ECO:0007669"/>
    <property type="project" value="TreeGrafter"/>
</dbReference>
<feature type="domain" description="AAA+ ATPase" evidence="1">
    <location>
        <begin position="86"/>
        <end position="222"/>
    </location>
</feature>
<dbReference type="InterPro" id="IPR002611">
    <property type="entry name" value="IstB_ATP-bd"/>
</dbReference>
<proteinExistence type="predicted"/>
<protein>
    <submittedName>
        <fullName evidence="2">DNA replication protein DnaC</fullName>
    </submittedName>
</protein>
<keyword evidence="3" id="KW-1185">Reference proteome</keyword>